<accession>A0A1F5R4G7</accession>
<reference evidence="2 3" key="1">
    <citation type="journal article" date="2016" name="Nat. Commun.">
        <title>Thousands of microbial genomes shed light on interconnected biogeochemical processes in an aquifer system.</title>
        <authorList>
            <person name="Anantharaman K."/>
            <person name="Brown C.T."/>
            <person name="Hug L.A."/>
            <person name="Sharon I."/>
            <person name="Castelle C.J."/>
            <person name="Probst A.J."/>
            <person name="Thomas B.C."/>
            <person name="Singh A."/>
            <person name="Wilkins M.J."/>
            <person name="Karaoz U."/>
            <person name="Brodie E.L."/>
            <person name="Williams K.H."/>
            <person name="Hubbard S.S."/>
            <person name="Banfield J.F."/>
        </authorList>
    </citation>
    <scope>NUCLEOTIDE SEQUENCE [LARGE SCALE GENOMIC DNA]</scope>
</reference>
<evidence type="ECO:0000313" key="2">
    <source>
        <dbReference type="EMBL" id="OGF09367.1"/>
    </source>
</evidence>
<keyword evidence="1" id="KW-0812">Transmembrane</keyword>
<dbReference type="EMBL" id="MFFM01000042">
    <property type="protein sequence ID" value="OGF09367.1"/>
    <property type="molecule type" value="Genomic_DNA"/>
</dbReference>
<feature type="transmembrane region" description="Helical" evidence="1">
    <location>
        <begin position="29"/>
        <end position="48"/>
    </location>
</feature>
<feature type="transmembrane region" description="Helical" evidence="1">
    <location>
        <begin position="6"/>
        <end position="22"/>
    </location>
</feature>
<name>A0A1F5R4G7_9BACT</name>
<feature type="transmembrane region" description="Helical" evidence="1">
    <location>
        <begin position="54"/>
        <end position="75"/>
    </location>
</feature>
<gene>
    <name evidence="2" type="ORF">A2024_08510</name>
</gene>
<dbReference type="Proteomes" id="UP000177230">
    <property type="component" value="Unassembled WGS sequence"/>
</dbReference>
<keyword evidence="1" id="KW-0472">Membrane</keyword>
<dbReference type="AlphaFoldDB" id="A0A1F5R4G7"/>
<protein>
    <submittedName>
        <fullName evidence="2">Uncharacterized protein</fullName>
    </submittedName>
</protein>
<evidence type="ECO:0000256" key="1">
    <source>
        <dbReference type="SAM" id="Phobius"/>
    </source>
</evidence>
<organism evidence="2 3">
    <name type="scientific">Candidatus Edwardsbacteria bacterium GWF2_54_11</name>
    <dbReference type="NCBI Taxonomy" id="1817851"/>
    <lineage>
        <taxon>Bacteria</taxon>
        <taxon>Candidatus Edwardsiibacteriota</taxon>
    </lineage>
</organism>
<proteinExistence type="predicted"/>
<evidence type="ECO:0000313" key="3">
    <source>
        <dbReference type="Proteomes" id="UP000177230"/>
    </source>
</evidence>
<comment type="caution">
    <text evidence="2">The sequence shown here is derived from an EMBL/GenBank/DDBJ whole genome shotgun (WGS) entry which is preliminary data.</text>
</comment>
<keyword evidence="1" id="KW-1133">Transmembrane helix</keyword>
<sequence length="80" mass="9020">MIYLINLILCLVILGFGIWGYRNKKNRTALMVGLAFGLFGGTHLATLFDLQIQLESLLIAIRILAYLMVAVALYLETFKK</sequence>